<reference evidence="1" key="1">
    <citation type="submission" date="2018-02" db="EMBL/GenBank/DDBJ databases">
        <title>Rhizophora mucronata_Transcriptome.</title>
        <authorList>
            <person name="Meera S.P."/>
            <person name="Sreeshan A."/>
            <person name="Augustine A."/>
        </authorList>
    </citation>
    <scope>NUCLEOTIDE SEQUENCE</scope>
    <source>
        <tissue evidence="1">Leaf</tissue>
    </source>
</reference>
<accession>A0A2P2IZP2</accession>
<organism evidence="1">
    <name type="scientific">Rhizophora mucronata</name>
    <name type="common">Asiatic mangrove</name>
    <dbReference type="NCBI Taxonomy" id="61149"/>
    <lineage>
        <taxon>Eukaryota</taxon>
        <taxon>Viridiplantae</taxon>
        <taxon>Streptophyta</taxon>
        <taxon>Embryophyta</taxon>
        <taxon>Tracheophyta</taxon>
        <taxon>Spermatophyta</taxon>
        <taxon>Magnoliopsida</taxon>
        <taxon>eudicotyledons</taxon>
        <taxon>Gunneridae</taxon>
        <taxon>Pentapetalae</taxon>
        <taxon>rosids</taxon>
        <taxon>fabids</taxon>
        <taxon>Malpighiales</taxon>
        <taxon>Rhizophoraceae</taxon>
        <taxon>Rhizophora</taxon>
    </lineage>
</organism>
<proteinExistence type="predicted"/>
<dbReference type="EMBL" id="GGEC01006212">
    <property type="protein sequence ID" value="MBW86695.1"/>
    <property type="molecule type" value="Transcribed_RNA"/>
</dbReference>
<sequence length="24" mass="2932">MCQRKRGPRWRFVGQRSMLLRLVG</sequence>
<dbReference type="AlphaFoldDB" id="A0A2P2IZP2"/>
<name>A0A2P2IZP2_RHIMU</name>
<protein>
    <submittedName>
        <fullName evidence="1">Uncharacterized protein</fullName>
    </submittedName>
</protein>
<evidence type="ECO:0000313" key="1">
    <source>
        <dbReference type="EMBL" id="MBW86695.1"/>
    </source>
</evidence>